<evidence type="ECO:0000256" key="4">
    <source>
        <dbReference type="ARBA" id="ARBA00022840"/>
    </source>
</evidence>
<dbReference type="InterPro" id="IPR001763">
    <property type="entry name" value="Rhodanese-like_dom"/>
</dbReference>
<comment type="subunit">
    <text evidence="7">Homodimer. Forms a stable heterotetrameric complex of 2 MoeB and 2 MoaD during adenylation of MoaD.</text>
</comment>
<keyword evidence="4" id="KW-0067">ATP-binding</keyword>
<evidence type="ECO:0000256" key="7">
    <source>
        <dbReference type="ARBA" id="ARBA00063809"/>
    </source>
</evidence>
<dbReference type="FunFam" id="3.40.50.720:FF:000033">
    <property type="entry name" value="Adenylyltransferase and sulfurtransferase MOCS3"/>
    <property type="match status" value="1"/>
</dbReference>
<dbReference type="GO" id="GO:0008641">
    <property type="term" value="F:ubiquitin-like modifier activating enzyme activity"/>
    <property type="evidence" value="ECO:0007669"/>
    <property type="project" value="InterPro"/>
</dbReference>
<evidence type="ECO:0000256" key="11">
    <source>
        <dbReference type="ARBA" id="ARBA00075328"/>
    </source>
</evidence>
<dbReference type="GO" id="GO:0005524">
    <property type="term" value="F:ATP binding"/>
    <property type="evidence" value="ECO:0007669"/>
    <property type="project" value="UniProtKB-KW"/>
</dbReference>
<dbReference type="InterPro" id="IPR045886">
    <property type="entry name" value="ThiF/MoeB/HesA"/>
</dbReference>
<dbReference type="InterPro" id="IPR036873">
    <property type="entry name" value="Rhodanese-like_dom_sf"/>
</dbReference>
<evidence type="ECO:0000256" key="3">
    <source>
        <dbReference type="ARBA" id="ARBA00022741"/>
    </source>
</evidence>
<dbReference type="PROSITE" id="PS50206">
    <property type="entry name" value="RHODANESE_3"/>
    <property type="match status" value="1"/>
</dbReference>
<dbReference type="NCBIfam" id="NF004281">
    <property type="entry name" value="PRK05690.1"/>
    <property type="match status" value="1"/>
</dbReference>
<dbReference type="PANTHER" id="PTHR10953:SF102">
    <property type="entry name" value="ADENYLYLTRANSFERASE AND SULFURTRANSFERASE MOCS3"/>
    <property type="match status" value="1"/>
</dbReference>
<dbReference type="Pfam" id="PF00899">
    <property type="entry name" value="ThiF"/>
    <property type="match status" value="1"/>
</dbReference>
<dbReference type="GO" id="GO:0061605">
    <property type="term" value="F:molybdopterin-synthase adenylyltransferase activity"/>
    <property type="evidence" value="ECO:0007669"/>
    <property type="project" value="UniProtKB-EC"/>
</dbReference>
<gene>
    <name evidence="14" type="primary">moeB</name>
    <name evidence="14" type="ORF">FAM09_02230</name>
</gene>
<evidence type="ECO:0000256" key="9">
    <source>
        <dbReference type="ARBA" id="ARBA00073635"/>
    </source>
</evidence>
<sequence>MSTDVTFSKEELSRYNRHIIIPEFGLAAQQKLKAAKVLVVGSGGLGSPVLLYLAAAGIGTIGIVDFDVVDDSNLQRQVLFGVNEIGKPKVEAARQRLQALNPHIEFVLYNTQLTSQNALNIIKDYDVVADGTDNFPTRYLVNDACVLLGKTNVYASIFQFEGQVSVFNYRNANGDLGPNYRDLYPTPPPPGLVPSCAEGGVLGVLPGIIGSLQALEVIKVIAGVGEPLAGRFYIFDALGFESRTFNISRRDDNPLNGRNPTITQLIDYEQFCGVKAVEKPVKEITPAALYELQVKGEPFQLIDVREPYEYDIVNIGAELIPLATVTEQAGKINKDQPVIVHCKVGGRSAKAIRELEDKFGFTNLYNLKGGILAYIDEVQPELTKY</sequence>
<dbReference type="Gene3D" id="3.40.50.720">
    <property type="entry name" value="NAD(P)-binding Rossmann-like Domain"/>
    <property type="match status" value="1"/>
</dbReference>
<evidence type="ECO:0000256" key="8">
    <source>
        <dbReference type="ARBA" id="ARBA00066884"/>
    </source>
</evidence>
<evidence type="ECO:0000256" key="6">
    <source>
        <dbReference type="ARBA" id="ARBA00055169"/>
    </source>
</evidence>
<proteinExistence type="inferred from homology"/>
<dbReference type="SMART" id="SM00450">
    <property type="entry name" value="RHOD"/>
    <property type="match status" value="1"/>
</dbReference>
<dbReference type="CDD" id="cd00757">
    <property type="entry name" value="ThiF_MoeB_HesA_family"/>
    <property type="match status" value="1"/>
</dbReference>
<name>A0A4S8HZF5_9BACT</name>
<comment type="similarity">
    <text evidence="1">Belongs to the HesA/MoeB/ThiF family.</text>
</comment>
<dbReference type="CDD" id="cd00158">
    <property type="entry name" value="RHOD"/>
    <property type="match status" value="1"/>
</dbReference>
<dbReference type="EMBL" id="STFF01000001">
    <property type="protein sequence ID" value="THU40955.1"/>
    <property type="molecule type" value="Genomic_DNA"/>
</dbReference>
<comment type="function">
    <text evidence="6">Catalyzes the adenylation by ATP of the carboxyl group of the C-terminal glycine of sulfur carrier protein MoaD.</text>
</comment>
<dbReference type="OrthoDB" id="9804286at2"/>
<dbReference type="GO" id="GO:0004792">
    <property type="term" value="F:thiosulfate-cyanide sulfurtransferase activity"/>
    <property type="evidence" value="ECO:0007669"/>
    <property type="project" value="TreeGrafter"/>
</dbReference>
<evidence type="ECO:0000256" key="5">
    <source>
        <dbReference type="ARBA" id="ARBA00052218"/>
    </source>
</evidence>
<evidence type="ECO:0000256" key="12">
    <source>
        <dbReference type="ARBA" id="ARBA00078531"/>
    </source>
</evidence>
<reference evidence="14 15" key="1">
    <citation type="submission" date="2019-04" db="EMBL/GenBank/DDBJ databases">
        <title>Niastella caeni sp. nov., isolated from activated sludge.</title>
        <authorList>
            <person name="Sheng M."/>
        </authorList>
    </citation>
    <scope>NUCLEOTIDE SEQUENCE [LARGE SCALE GENOMIC DNA]</scope>
    <source>
        <strain evidence="14 15">HX-2-15</strain>
    </source>
</reference>
<dbReference type="RefSeq" id="WP_136575447.1">
    <property type="nucleotide sequence ID" value="NZ_STFF01000001.1"/>
</dbReference>
<evidence type="ECO:0000256" key="1">
    <source>
        <dbReference type="ARBA" id="ARBA00009919"/>
    </source>
</evidence>
<dbReference type="GO" id="GO:0008146">
    <property type="term" value="F:sulfotransferase activity"/>
    <property type="evidence" value="ECO:0007669"/>
    <property type="project" value="TreeGrafter"/>
</dbReference>
<accession>A0A4S8HZF5</accession>
<comment type="caution">
    <text evidence="14">The sequence shown here is derived from an EMBL/GenBank/DDBJ whole genome shotgun (WGS) entry which is preliminary data.</text>
</comment>
<feature type="domain" description="Rhodanese" evidence="13">
    <location>
        <begin position="295"/>
        <end position="383"/>
    </location>
</feature>
<keyword evidence="15" id="KW-1185">Reference proteome</keyword>
<dbReference type="SUPFAM" id="SSF69572">
    <property type="entry name" value="Activating enzymes of the ubiquitin-like proteins"/>
    <property type="match status" value="1"/>
</dbReference>
<dbReference type="PANTHER" id="PTHR10953">
    <property type="entry name" value="UBIQUITIN-ACTIVATING ENZYME E1"/>
    <property type="match status" value="1"/>
</dbReference>
<comment type="catalytic activity">
    <reaction evidence="5">
        <text>[molybdopterin-synthase sulfur-carrier protein]-C-terminal Gly-Gly + ATP + H(+) = [molybdopterin-synthase sulfur-carrier protein]-C-terminal Gly-Gly-AMP + diphosphate</text>
        <dbReference type="Rhea" id="RHEA:43616"/>
        <dbReference type="Rhea" id="RHEA-COMP:12159"/>
        <dbReference type="Rhea" id="RHEA-COMP:12202"/>
        <dbReference type="ChEBI" id="CHEBI:15378"/>
        <dbReference type="ChEBI" id="CHEBI:30616"/>
        <dbReference type="ChEBI" id="CHEBI:33019"/>
        <dbReference type="ChEBI" id="CHEBI:90618"/>
        <dbReference type="ChEBI" id="CHEBI:90778"/>
        <dbReference type="EC" id="2.7.7.80"/>
    </reaction>
</comment>
<dbReference type="Gene3D" id="3.40.250.10">
    <property type="entry name" value="Rhodanese-like domain"/>
    <property type="match status" value="1"/>
</dbReference>
<evidence type="ECO:0000256" key="2">
    <source>
        <dbReference type="ARBA" id="ARBA00022679"/>
    </source>
</evidence>
<keyword evidence="14" id="KW-0548">Nucleotidyltransferase</keyword>
<evidence type="ECO:0000313" key="15">
    <source>
        <dbReference type="Proteomes" id="UP000306918"/>
    </source>
</evidence>
<protein>
    <recommendedName>
        <fullName evidence="9">Molybdopterin-synthase adenylyltransferase</fullName>
        <ecNumber evidence="8">2.7.7.80</ecNumber>
    </recommendedName>
    <alternativeName>
        <fullName evidence="12">MoaD protein adenylase</fullName>
    </alternativeName>
    <alternativeName>
        <fullName evidence="10">Molybdopterin-converting factor subunit 1 adenylase</fullName>
    </alternativeName>
    <alternativeName>
        <fullName evidence="11">Sulfur carrier protein MoaD adenylyltransferase</fullName>
    </alternativeName>
</protein>
<keyword evidence="3" id="KW-0547">Nucleotide-binding</keyword>
<dbReference type="GO" id="GO:0005829">
    <property type="term" value="C:cytosol"/>
    <property type="evidence" value="ECO:0007669"/>
    <property type="project" value="TreeGrafter"/>
</dbReference>
<evidence type="ECO:0000259" key="13">
    <source>
        <dbReference type="PROSITE" id="PS50206"/>
    </source>
</evidence>
<evidence type="ECO:0000256" key="10">
    <source>
        <dbReference type="ARBA" id="ARBA00075110"/>
    </source>
</evidence>
<organism evidence="14 15">
    <name type="scientific">Niastella caeni</name>
    <dbReference type="NCBI Taxonomy" id="2569763"/>
    <lineage>
        <taxon>Bacteria</taxon>
        <taxon>Pseudomonadati</taxon>
        <taxon>Bacteroidota</taxon>
        <taxon>Chitinophagia</taxon>
        <taxon>Chitinophagales</taxon>
        <taxon>Chitinophagaceae</taxon>
        <taxon>Niastella</taxon>
    </lineage>
</organism>
<dbReference type="InterPro" id="IPR035985">
    <property type="entry name" value="Ubiquitin-activating_enz"/>
</dbReference>
<dbReference type="InterPro" id="IPR000594">
    <property type="entry name" value="ThiF_NAD_FAD-bd"/>
</dbReference>
<evidence type="ECO:0000313" key="14">
    <source>
        <dbReference type="EMBL" id="THU40955.1"/>
    </source>
</evidence>
<dbReference type="EC" id="2.7.7.80" evidence="8"/>
<dbReference type="AlphaFoldDB" id="A0A4S8HZF5"/>
<dbReference type="Pfam" id="PF00581">
    <property type="entry name" value="Rhodanese"/>
    <property type="match status" value="1"/>
</dbReference>
<keyword evidence="2 14" id="KW-0808">Transferase</keyword>
<dbReference type="Proteomes" id="UP000306918">
    <property type="component" value="Unassembled WGS sequence"/>
</dbReference>